<evidence type="ECO:0000313" key="3">
    <source>
        <dbReference type="Proteomes" id="UP000250235"/>
    </source>
</evidence>
<sequence length="141" mass="15381">MLASSPIVVQQQRAAAPSARPRSAASAQHRVAQACNGRRRWAQQFAPPPAFIGRLSCDHACNTRRCIGLHRRNHCAQSAGHLARVARPAHDVRVSNARPARDGVARARDVVVAAPHGGGPANCFRILVFRSEKLRIRYNKA</sequence>
<proteinExistence type="predicted"/>
<name>A0A2Z7BZT1_9LAMI</name>
<gene>
    <name evidence="2" type="ORF">F511_39169</name>
</gene>
<evidence type="ECO:0000256" key="1">
    <source>
        <dbReference type="SAM" id="MobiDB-lite"/>
    </source>
</evidence>
<dbReference type="AlphaFoldDB" id="A0A2Z7BZT1"/>
<keyword evidence="2" id="KW-0378">Hydrolase</keyword>
<feature type="compositionally biased region" description="Low complexity" evidence="1">
    <location>
        <begin position="10"/>
        <end position="26"/>
    </location>
</feature>
<accession>A0A2Z7BZT1</accession>
<dbReference type="EMBL" id="KV000504">
    <property type="protein sequence ID" value="KZV40172.1"/>
    <property type="molecule type" value="Genomic_DNA"/>
</dbReference>
<keyword evidence="3" id="KW-1185">Reference proteome</keyword>
<dbReference type="Proteomes" id="UP000250235">
    <property type="component" value="Unassembled WGS sequence"/>
</dbReference>
<evidence type="ECO:0000313" key="2">
    <source>
        <dbReference type="EMBL" id="KZV40172.1"/>
    </source>
</evidence>
<reference evidence="2 3" key="1">
    <citation type="journal article" date="2015" name="Proc. Natl. Acad. Sci. U.S.A.">
        <title>The resurrection genome of Boea hygrometrica: A blueprint for survival of dehydration.</title>
        <authorList>
            <person name="Xiao L."/>
            <person name="Yang G."/>
            <person name="Zhang L."/>
            <person name="Yang X."/>
            <person name="Zhao S."/>
            <person name="Ji Z."/>
            <person name="Zhou Q."/>
            <person name="Hu M."/>
            <person name="Wang Y."/>
            <person name="Chen M."/>
            <person name="Xu Y."/>
            <person name="Jin H."/>
            <person name="Xiao X."/>
            <person name="Hu G."/>
            <person name="Bao F."/>
            <person name="Hu Y."/>
            <person name="Wan P."/>
            <person name="Li L."/>
            <person name="Deng X."/>
            <person name="Kuang T."/>
            <person name="Xiang C."/>
            <person name="Zhu J.K."/>
            <person name="Oliver M.J."/>
            <person name="He Y."/>
        </authorList>
    </citation>
    <scope>NUCLEOTIDE SEQUENCE [LARGE SCALE GENOMIC DNA]</scope>
    <source>
        <strain evidence="3">cv. XS01</strain>
    </source>
</reference>
<dbReference type="GO" id="GO:0016787">
    <property type="term" value="F:hydrolase activity"/>
    <property type="evidence" value="ECO:0007669"/>
    <property type="project" value="UniProtKB-KW"/>
</dbReference>
<feature type="region of interest" description="Disordered" evidence="1">
    <location>
        <begin position="1"/>
        <end position="26"/>
    </location>
</feature>
<organism evidence="2 3">
    <name type="scientific">Dorcoceras hygrometricum</name>
    <dbReference type="NCBI Taxonomy" id="472368"/>
    <lineage>
        <taxon>Eukaryota</taxon>
        <taxon>Viridiplantae</taxon>
        <taxon>Streptophyta</taxon>
        <taxon>Embryophyta</taxon>
        <taxon>Tracheophyta</taxon>
        <taxon>Spermatophyta</taxon>
        <taxon>Magnoliopsida</taxon>
        <taxon>eudicotyledons</taxon>
        <taxon>Gunneridae</taxon>
        <taxon>Pentapetalae</taxon>
        <taxon>asterids</taxon>
        <taxon>lamiids</taxon>
        <taxon>Lamiales</taxon>
        <taxon>Gesneriaceae</taxon>
        <taxon>Didymocarpoideae</taxon>
        <taxon>Trichosporeae</taxon>
        <taxon>Loxocarpinae</taxon>
        <taxon>Dorcoceras</taxon>
    </lineage>
</organism>
<protein>
    <submittedName>
        <fullName evidence="2">Alpha/beta-Hydrolases superfamily protein isoform 1</fullName>
    </submittedName>
</protein>